<dbReference type="Proteomes" id="UP000504611">
    <property type="component" value="Unplaced"/>
</dbReference>
<name>A0A6I9MVA4_9TELE</name>
<dbReference type="InterPro" id="IPR040892">
    <property type="entry name" value="RPN1_N"/>
</dbReference>
<evidence type="ECO:0000313" key="3">
    <source>
        <dbReference type="Proteomes" id="UP000504611"/>
    </source>
</evidence>
<evidence type="ECO:0000259" key="2">
    <source>
        <dbReference type="Pfam" id="PF17781"/>
    </source>
</evidence>
<dbReference type="Pfam" id="PF17781">
    <property type="entry name" value="RPN1_RPN2_N"/>
    <property type="match status" value="1"/>
</dbReference>
<sequence length="118" mass="13683">MEEAKNKENKPSEKTDEKDKEKEKGLKSSGKEKGKKEEQELSEEDKQLQEDLEMMVERLAEKNTELHHPALEELRRLIRSSTTSMTSVPKPLKFLRPHYGKLKEIYEGMAAGENKVKL</sequence>
<evidence type="ECO:0000313" key="4">
    <source>
        <dbReference type="RefSeq" id="XP_010768327.1"/>
    </source>
</evidence>
<feature type="region of interest" description="Disordered" evidence="1">
    <location>
        <begin position="1"/>
        <end position="50"/>
    </location>
</feature>
<evidence type="ECO:0000256" key="1">
    <source>
        <dbReference type="SAM" id="MobiDB-lite"/>
    </source>
</evidence>
<dbReference type="OrthoDB" id="10252509at2759"/>
<feature type="domain" description="RPN1 N-terminal" evidence="2">
    <location>
        <begin position="52"/>
        <end position="118"/>
    </location>
</feature>
<gene>
    <name evidence="4" type="primary">LOC104944489</name>
</gene>
<reference evidence="4" key="1">
    <citation type="submission" date="2025-08" db="UniProtKB">
        <authorList>
            <consortium name="RefSeq"/>
        </authorList>
    </citation>
    <scope>IDENTIFICATION</scope>
    <source>
        <tissue evidence="4">Muscle</tissue>
    </source>
</reference>
<accession>A0A6I9MVA4</accession>
<dbReference type="GeneID" id="104944489"/>
<proteinExistence type="predicted"/>
<dbReference type="AlphaFoldDB" id="A0A6I9MVA4"/>
<keyword evidence="3" id="KW-1185">Reference proteome</keyword>
<dbReference type="KEGG" id="ncc:104944489"/>
<dbReference type="RefSeq" id="XP_010768327.1">
    <property type="nucleotide sequence ID" value="XM_010770025.1"/>
</dbReference>
<organism evidence="3 4">
    <name type="scientific">Notothenia coriiceps</name>
    <name type="common">black rockcod</name>
    <dbReference type="NCBI Taxonomy" id="8208"/>
    <lineage>
        <taxon>Eukaryota</taxon>
        <taxon>Metazoa</taxon>
        <taxon>Chordata</taxon>
        <taxon>Craniata</taxon>
        <taxon>Vertebrata</taxon>
        <taxon>Euteleostomi</taxon>
        <taxon>Actinopterygii</taxon>
        <taxon>Neopterygii</taxon>
        <taxon>Teleostei</taxon>
        <taxon>Neoteleostei</taxon>
        <taxon>Acanthomorphata</taxon>
        <taxon>Eupercaria</taxon>
        <taxon>Perciformes</taxon>
        <taxon>Notothenioidei</taxon>
        <taxon>Nototheniidae</taxon>
        <taxon>Notothenia</taxon>
    </lineage>
</organism>
<protein>
    <submittedName>
        <fullName evidence="4">26S proteasome non-ATPase regulatory subunit 2-like</fullName>
    </submittedName>
</protein>